<dbReference type="EMBL" id="JAPDNS010000001">
    <property type="protein sequence ID" value="MCW3483775.1"/>
    <property type="molecule type" value="Genomic_DNA"/>
</dbReference>
<reference evidence="1 2" key="1">
    <citation type="submission" date="2022-10" db="EMBL/GenBank/DDBJ databases">
        <title>Chitinophaga nivalis PC15 sp. nov., isolated from Pyeongchang county, South Korea.</title>
        <authorList>
            <person name="Trinh H.N."/>
        </authorList>
    </citation>
    <scope>NUCLEOTIDE SEQUENCE [LARGE SCALE GENOMIC DNA]</scope>
    <source>
        <strain evidence="1 2">PC14</strain>
    </source>
</reference>
<accession>A0ABT3IIY4</accession>
<dbReference type="Proteomes" id="UP001207742">
    <property type="component" value="Unassembled WGS sequence"/>
</dbReference>
<evidence type="ECO:0000313" key="2">
    <source>
        <dbReference type="Proteomes" id="UP001207742"/>
    </source>
</evidence>
<proteinExistence type="predicted"/>
<keyword evidence="2" id="KW-1185">Reference proteome</keyword>
<gene>
    <name evidence="1" type="ORF">OL497_07720</name>
</gene>
<dbReference type="RefSeq" id="WP_264729294.1">
    <property type="nucleotide sequence ID" value="NZ_JAPDNR010000001.1"/>
</dbReference>
<comment type="caution">
    <text evidence="1">The sequence shown here is derived from an EMBL/GenBank/DDBJ whole genome shotgun (WGS) entry which is preliminary data.</text>
</comment>
<sequence length="230" mass="26630">MKELPILFNTEMVQAILAGRKTQTRRILKADIEPPKCVFSEHDAIPHVNEHGQLLFRWHTSLNGKELKEGGIYKWSCPYGGLGDILYVRETWQTTYDETRGMWKHIFKSDSGYWYDDDGPLKWKRAIHMPKSAARIWLQVTGIRVERVQDISEEDAMAEGIDPNYIADLTCNGELHDGPSHAYWASFFDTWQAINGIDSWENNPWVWVVSFQVLSTTGRPKNMEKENINT</sequence>
<name>A0ABT3IIY4_9BACT</name>
<organism evidence="1 2">
    <name type="scientific">Chitinophaga nivalis</name>
    <dbReference type="NCBI Taxonomy" id="2991709"/>
    <lineage>
        <taxon>Bacteria</taxon>
        <taxon>Pseudomonadati</taxon>
        <taxon>Bacteroidota</taxon>
        <taxon>Chitinophagia</taxon>
        <taxon>Chitinophagales</taxon>
        <taxon>Chitinophagaceae</taxon>
        <taxon>Chitinophaga</taxon>
    </lineage>
</organism>
<evidence type="ECO:0008006" key="3">
    <source>
        <dbReference type="Google" id="ProtNLM"/>
    </source>
</evidence>
<protein>
    <recommendedName>
        <fullName evidence="3">Morphogenetic protein</fullName>
    </recommendedName>
</protein>
<evidence type="ECO:0000313" key="1">
    <source>
        <dbReference type="EMBL" id="MCW3483775.1"/>
    </source>
</evidence>